<name>A0ABR4XIG0_9MICO</name>
<dbReference type="NCBIfam" id="TIGR03057">
    <property type="entry name" value="xxxLxxG_by_4"/>
    <property type="match status" value="1"/>
</dbReference>
<keyword evidence="8" id="KW-1185">Reference proteome</keyword>
<keyword evidence="3 5" id="KW-1133">Transmembrane helix</keyword>
<dbReference type="PANTHER" id="PTHR43077">
    <property type="entry name" value="TRANSPORT PERMEASE YVFS-RELATED"/>
    <property type="match status" value="1"/>
</dbReference>
<sequence>TGLESAVDRAAAGSADLAAGATRLDEGQRRALTGAQQLSSGAERLDTGLASLDTGAGTLATSLTDGAEQVPDPTPEQRKAVAQTIGAPVGITSDALATAGSYGAGLAPFFLALAMWIGGFTLFTRARPLVEEAITSRWAVLPVALGGWLAPAVIGTAQAVLAWVVVRFAVGIDLAHPWAVLGFMLLVSMTFMAVIHGLMARLGDTGQFLGLVLMVLQLVSAGGTFPWETLPGPLRALHHVLPMSYAVEGLRTLAYGGPRMHLGLDVAVLLAWAGGALLLSTAAAHRVHRRRPVASPAVAAT</sequence>
<dbReference type="InterPro" id="IPR051328">
    <property type="entry name" value="T7SS_ABC-Transporter"/>
</dbReference>
<organism evidence="7 8">
    <name type="scientific">Knoellia flava TL1</name>
    <dbReference type="NCBI Taxonomy" id="1385518"/>
    <lineage>
        <taxon>Bacteria</taxon>
        <taxon>Bacillati</taxon>
        <taxon>Actinomycetota</taxon>
        <taxon>Actinomycetes</taxon>
        <taxon>Micrococcales</taxon>
        <taxon>Intrasporangiaceae</taxon>
        <taxon>Knoellia</taxon>
    </lineage>
</organism>
<comment type="caution">
    <text evidence="7">The sequence shown here is derived from an EMBL/GenBank/DDBJ whole genome shotgun (WGS) entry which is preliminary data.</text>
</comment>
<feature type="transmembrane region" description="Helical" evidence="5">
    <location>
        <begin position="178"/>
        <end position="196"/>
    </location>
</feature>
<evidence type="ECO:0000256" key="2">
    <source>
        <dbReference type="ARBA" id="ARBA00022692"/>
    </source>
</evidence>
<proteinExistence type="predicted"/>
<evidence type="ECO:0000313" key="8">
    <source>
        <dbReference type="Proteomes" id="UP000029990"/>
    </source>
</evidence>
<evidence type="ECO:0000259" key="6">
    <source>
        <dbReference type="Pfam" id="PF01061"/>
    </source>
</evidence>
<dbReference type="PANTHER" id="PTHR43077:SF5">
    <property type="entry name" value="PHAGE INFECTION PROTEIN"/>
    <property type="match status" value="1"/>
</dbReference>
<keyword evidence="2 5" id="KW-0812">Transmembrane</keyword>
<accession>A0ABR4XIG0</accession>
<dbReference type="InterPro" id="IPR017501">
    <property type="entry name" value="Phage_infect_YhgE_C"/>
</dbReference>
<dbReference type="InterPro" id="IPR023908">
    <property type="entry name" value="xxxLxxG_rpt"/>
</dbReference>
<evidence type="ECO:0000313" key="7">
    <source>
        <dbReference type="EMBL" id="KGN35996.1"/>
    </source>
</evidence>
<dbReference type="NCBIfam" id="TIGR03062">
    <property type="entry name" value="pip_yhgE_Cterm"/>
    <property type="match status" value="1"/>
</dbReference>
<feature type="non-terminal residue" evidence="7">
    <location>
        <position position="1"/>
    </location>
</feature>
<dbReference type="Proteomes" id="UP000029990">
    <property type="component" value="Unassembled WGS sequence"/>
</dbReference>
<dbReference type="InterPro" id="IPR013525">
    <property type="entry name" value="ABC2_TM"/>
</dbReference>
<keyword evidence="4 5" id="KW-0472">Membrane</keyword>
<feature type="transmembrane region" description="Helical" evidence="5">
    <location>
        <begin position="138"/>
        <end position="166"/>
    </location>
</feature>
<reference evidence="7 8" key="1">
    <citation type="submission" date="2013-08" db="EMBL/GenBank/DDBJ databases">
        <title>The genome sequence of Knoellia flava.</title>
        <authorList>
            <person name="Zhu W."/>
            <person name="Wang G."/>
        </authorList>
    </citation>
    <scope>NUCLEOTIDE SEQUENCE [LARGE SCALE GENOMIC DNA]</scope>
    <source>
        <strain evidence="7 8">TL1</strain>
    </source>
</reference>
<evidence type="ECO:0000256" key="4">
    <source>
        <dbReference type="ARBA" id="ARBA00023136"/>
    </source>
</evidence>
<dbReference type="RefSeq" id="WP_035945668.1">
    <property type="nucleotide sequence ID" value="NZ_AVPI01000001.1"/>
</dbReference>
<feature type="transmembrane region" description="Helical" evidence="5">
    <location>
        <begin position="106"/>
        <end position="126"/>
    </location>
</feature>
<evidence type="ECO:0000256" key="1">
    <source>
        <dbReference type="ARBA" id="ARBA00004141"/>
    </source>
</evidence>
<comment type="subcellular location">
    <subcellularLocation>
        <location evidence="1">Membrane</location>
        <topology evidence="1">Multi-pass membrane protein</topology>
    </subcellularLocation>
</comment>
<protein>
    <submittedName>
        <fullName evidence="7">Membrane protein</fullName>
    </submittedName>
</protein>
<gene>
    <name evidence="7" type="ORF">N798_01910</name>
</gene>
<feature type="domain" description="ABC-2 type transporter transmembrane" evidence="6">
    <location>
        <begin position="109"/>
        <end position="252"/>
    </location>
</feature>
<dbReference type="Pfam" id="PF01061">
    <property type="entry name" value="ABC2_membrane"/>
    <property type="match status" value="1"/>
</dbReference>
<feature type="transmembrane region" description="Helical" evidence="5">
    <location>
        <begin position="266"/>
        <end position="284"/>
    </location>
</feature>
<evidence type="ECO:0000256" key="3">
    <source>
        <dbReference type="ARBA" id="ARBA00022989"/>
    </source>
</evidence>
<evidence type="ECO:0000256" key="5">
    <source>
        <dbReference type="SAM" id="Phobius"/>
    </source>
</evidence>
<dbReference type="EMBL" id="AVPI01000001">
    <property type="protein sequence ID" value="KGN35996.1"/>
    <property type="molecule type" value="Genomic_DNA"/>
</dbReference>
<feature type="transmembrane region" description="Helical" evidence="5">
    <location>
        <begin position="208"/>
        <end position="227"/>
    </location>
</feature>